<dbReference type="EMBL" id="CM046113">
    <property type="protein sequence ID" value="KAI8420985.1"/>
    <property type="molecule type" value="Genomic_DNA"/>
</dbReference>
<protein>
    <submittedName>
        <fullName evidence="1">Uncharacterized protein</fullName>
    </submittedName>
</protein>
<keyword evidence="2" id="KW-1185">Reference proteome</keyword>
<name>A0ACC0JA43_CHOFU</name>
<accession>A0ACC0JA43</accession>
<sequence length="758" mass="84004">MQVFPTVPSPTTTHLIGLPEDIYEENTLNIPIPSYESFQQETKENNKLYLNMSESCVETPEAPAWLSKLESQREKLSKARLGHDSGAGAPCNSCGPSCPGLDLHFWRKVCRSCHCSKDVHDVQDDDLSGWAQFELLGTAKPKKASMPLIKIRGVTDKPVKLDWVPPNASTELVSEYMSCLGPLAPVSGSAAARRRRAQLRTQLPPHDVAPAVRSHASDLEKSEHTEYITRIKANVVGMGNVVRVGPLQSGEIYSVENSKSQSATKSYALPLKISNVSRGVKYNIVPKNASDKKLVLDSQGNVVSSAANLPDYKSSPILSHVIKEKLNVMRIESDRIKSAIEHGPVYDKLLKSLNDLNISVTNDVYLQPIKLFREEYNKNPQFMDETNEFAKALGAHVMPDLWPTSNNNVLGTAKLLDSRLQKGTIFAPNGEIWSWKHEPTTPEHSGTICSTKINPQYSTTTKPMNQVEPQQTAPLRDYLRSQSEEDAPPPLPNYSTYPGAVPPAAPPGSDWNNPPAGSAIPDNMTHPVSTQDNLYGEQIDPIIDQLSEMTLSPAEIEFNRKLYNEGVPCQRCKKSMFAGEVAVKAERAGQEAIWHPQCFTCSNCGELLADLVYFFYKDEIYCARDLANVLEIPRCAGCDELIFTRPYTAAEGRAFHVQHFCCYHCDAPLGGKKYVPDDKTGLPICLSCYDQFYAERCRACSGVIGPEQQGVSWSNMHWHADCFICSGRMCGKSLLSGRFVVKQEMPFCSVPCVQSRVK</sequence>
<evidence type="ECO:0000313" key="2">
    <source>
        <dbReference type="Proteomes" id="UP001064048"/>
    </source>
</evidence>
<dbReference type="Proteomes" id="UP001064048">
    <property type="component" value="Chromosome 13"/>
</dbReference>
<proteinExistence type="predicted"/>
<gene>
    <name evidence="1" type="ORF">MSG28_008130</name>
</gene>
<comment type="caution">
    <text evidence="1">The sequence shown here is derived from an EMBL/GenBank/DDBJ whole genome shotgun (WGS) entry which is preliminary data.</text>
</comment>
<evidence type="ECO:0000313" key="1">
    <source>
        <dbReference type="EMBL" id="KAI8420985.1"/>
    </source>
</evidence>
<reference evidence="1 2" key="1">
    <citation type="journal article" date="2022" name="Genome Biol. Evol.">
        <title>The Spruce Budworm Genome: Reconstructing the Evolutionary History of Antifreeze Proteins.</title>
        <authorList>
            <person name="Beliveau C."/>
            <person name="Gagne P."/>
            <person name="Picq S."/>
            <person name="Vernygora O."/>
            <person name="Keeling C.I."/>
            <person name="Pinkney K."/>
            <person name="Doucet D."/>
            <person name="Wen F."/>
            <person name="Johnston J.S."/>
            <person name="Maaroufi H."/>
            <person name="Boyle B."/>
            <person name="Laroche J."/>
            <person name="Dewar K."/>
            <person name="Juretic N."/>
            <person name="Blackburn G."/>
            <person name="Nisole A."/>
            <person name="Brunet B."/>
            <person name="Brandao M."/>
            <person name="Lumley L."/>
            <person name="Duan J."/>
            <person name="Quan G."/>
            <person name="Lucarotti C.J."/>
            <person name="Roe A.D."/>
            <person name="Sperling F.A.H."/>
            <person name="Levesque R.C."/>
            <person name="Cusson M."/>
        </authorList>
    </citation>
    <scope>NUCLEOTIDE SEQUENCE [LARGE SCALE GENOMIC DNA]</scope>
    <source>
        <strain evidence="1">Glfc:IPQL:Cfum</strain>
    </source>
</reference>
<organism evidence="1 2">
    <name type="scientific">Choristoneura fumiferana</name>
    <name type="common">Spruce budworm moth</name>
    <name type="synonym">Archips fumiferana</name>
    <dbReference type="NCBI Taxonomy" id="7141"/>
    <lineage>
        <taxon>Eukaryota</taxon>
        <taxon>Metazoa</taxon>
        <taxon>Ecdysozoa</taxon>
        <taxon>Arthropoda</taxon>
        <taxon>Hexapoda</taxon>
        <taxon>Insecta</taxon>
        <taxon>Pterygota</taxon>
        <taxon>Neoptera</taxon>
        <taxon>Endopterygota</taxon>
        <taxon>Lepidoptera</taxon>
        <taxon>Glossata</taxon>
        <taxon>Ditrysia</taxon>
        <taxon>Tortricoidea</taxon>
        <taxon>Tortricidae</taxon>
        <taxon>Tortricinae</taxon>
        <taxon>Choristoneura</taxon>
    </lineage>
</organism>